<dbReference type="PANTHER" id="PTHR46494:SF1">
    <property type="entry name" value="CORA FAMILY METAL ION TRANSPORTER (EUROFUNG)"/>
    <property type="match status" value="1"/>
</dbReference>
<feature type="transmembrane region" description="Helical" evidence="8">
    <location>
        <begin position="296"/>
        <end position="316"/>
    </location>
</feature>
<comment type="similarity">
    <text evidence="2">Belongs to the CorA metal ion transporter (MIT) (TC 1.A.35) family.</text>
</comment>
<keyword evidence="7 8" id="KW-0472">Membrane</keyword>
<evidence type="ECO:0000256" key="2">
    <source>
        <dbReference type="ARBA" id="ARBA00009765"/>
    </source>
</evidence>
<sequence>MSRTRAYRDGKIVGDGFPLDDVSDYLENGDCFVWVDFVSPTLADLEKVADELNLHELAIEDALEPGQRPKIERYDRFLFTTLYDTVFSGDSATLETSEVKAFITHRALVTIHEPSFDIDIVTKHWDDNKDLVEHGVSYLLWGLYDAIVDRQYVCTDSLDEQIDGLEDGMFELRQQTMDVQRRSFDLRKSLVLLRRVVTPEREVLNTMLRSDAMGQAGDMRPYFQDVYDHVLRITEQTDALRDLVSTILDTNLSIQSNRMNLVMKKVTSWAAIIAVPTAVTGFFGQNVPFPGYNTGVGFAVSSVAIVVGGVALYFSFKKRDWL</sequence>
<keyword evidence="4" id="KW-1003">Cell membrane</keyword>
<dbReference type="GO" id="GO:0015095">
    <property type="term" value="F:magnesium ion transmembrane transporter activity"/>
    <property type="evidence" value="ECO:0007669"/>
    <property type="project" value="TreeGrafter"/>
</dbReference>
<gene>
    <name evidence="9" type="ORF">C8E83_0710</name>
</gene>
<evidence type="ECO:0000256" key="7">
    <source>
        <dbReference type="ARBA" id="ARBA00023136"/>
    </source>
</evidence>
<dbReference type="OrthoDB" id="9803416at2"/>
<dbReference type="Gene3D" id="1.20.58.340">
    <property type="entry name" value="Magnesium transport protein CorA, transmembrane region"/>
    <property type="match status" value="2"/>
</dbReference>
<keyword evidence="6 8" id="KW-1133">Transmembrane helix</keyword>
<protein>
    <submittedName>
        <fullName evidence="9">Magnesium transporter</fullName>
    </submittedName>
</protein>
<evidence type="ECO:0000256" key="6">
    <source>
        <dbReference type="ARBA" id="ARBA00022989"/>
    </source>
</evidence>
<comment type="caution">
    <text evidence="9">The sequence shown here is derived from an EMBL/GenBank/DDBJ whole genome shotgun (WGS) entry which is preliminary data.</text>
</comment>
<comment type="subcellular location">
    <subcellularLocation>
        <location evidence="1">Cell membrane</location>
        <topology evidence="1">Multi-pass membrane protein</topology>
    </subcellularLocation>
</comment>
<dbReference type="SUPFAM" id="SSF144083">
    <property type="entry name" value="Magnesium transport protein CorA, transmembrane region"/>
    <property type="match status" value="1"/>
</dbReference>
<dbReference type="PANTHER" id="PTHR46494">
    <property type="entry name" value="CORA FAMILY METAL ION TRANSPORTER (EUROFUNG)"/>
    <property type="match status" value="1"/>
</dbReference>
<dbReference type="RefSeq" id="WP_121368464.1">
    <property type="nucleotide sequence ID" value="NZ_RBKS01000001.1"/>
</dbReference>
<accession>A0A495IC85</accession>
<keyword evidence="3" id="KW-0813">Transport</keyword>
<dbReference type="Pfam" id="PF01544">
    <property type="entry name" value="CorA"/>
    <property type="match status" value="1"/>
</dbReference>
<keyword evidence="5 8" id="KW-0812">Transmembrane</keyword>
<evidence type="ECO:0000256" key="4">
    <source>
        <dbReference type="ARBA" id="ARBA00022475"/>
    </source>
</evidence>
<proteinExistence type="inferred from homology"/>
<dbReference type="InterPro" id="IPR045861">
    <property type="entry name" value="CorA_cytoplasmic_dom"/>
</dbReference>
<dbReference type="InterPro" id="IPR002523">
    <property type="entry name" value="MgTranspt_CorA/ZnTranspt_ZntB"/>
</dbReference>
<dbReference type="Proteomes" id="UP000280008">
    <property type="component" value="Unassembled WGS sequence"/>
</dbReference>
<evidence type="ECO:0000256" key="8">
    <source>
        <dbReference type="SAM" id="Phobius"/>
    </source>
</evidence>
<dbReference type="CDD" id="cd12822">
    <property type="entry name" value="TmCorA-like"/>
    <property type="match status" value="1"/>
</dbReference>
<dbReference type="EMBL" id="RBKS01000001">
    <property type="protein sequence ID" value="RKR73617.1"/>
    <property type="molecule type" value="Genomic_DNA"/>
</dbReference>
<feature type="transmembrane region" description="Helical" evidence="8">
    <location>
        <begin position="266"/>
        <end position="284"/>
    </location>
</feature>
<organism evidence="9 10">
    <name type="scientific">Frondihabitans australicus</name>
    <dbReference type="NCBI Taxonomy" id="386892"/>
    <lineage>
        <taxon>Bacteria</taxon>
        <taxon>Bacillati</taxon>
        <taxon>Actinomycetota</taxon>
        <taxon>Actinomycetes</taxon>
        <taxon>Micrococcales</taxon>
        <taxon>Microbacteriaceae</taxon>
        <taxon>Frondihabitans</taxon>
    </lineage>
</organism>
<evidence type="ECO:0000313" key="10">
    <source>
        <dbReference type="Proteomes" id="UP000280008"/>
    </source>
</evidence>
<evidence type="ECO:0000313" key="9">
    <source>
        <dbReference type="EMBL" id="RKR73617.1"/>
    </source>
</evidence>
<name>A0A495IC85_9MICO</name>
<dbReference type="GO" id="GO:0005886">
    <property type="term" value="C:plasma membrane"/>
    <property type="evidence" value="ECO:0007669"/>
    <property type="project" value="UniProtKB-SubCell"/>
</dbReference>
<keyword evidence="10" id="KW-1185">Reference proteome</keyword>
<dbReference type="SUPFAM" id="SSF143865">
    <property type="entry name" value="CorA soluble domain-like"/>
    <property type="match status" value="1"/>
</dbReference>
<evidence type="ECO:0000256" key="5">
    <source>
        <dbReference type="ARBA" id="ARBA00022692"/>
    </source>
</evidence>
<dbReference type="GO" id="GO:0000287">
    <property type="term" value="F:magnesium ion binding"/>
    <property type="evidence" value="ECO:0007669"/>
    <property type="project" value="TreeGrafter"/>
</dbReference>
<dbReference type="GO" id="GO:0015087">
    <property type="term" value="F:cobalt ion transmembrane transporter activity"/>
    <property type="evidence" value="ECO:0007669"/>
    <property type="project" value="TreeGrafter"/>
</dbReference>
<dbReference type="GO" id="GO:0050897">
    <property type="term" value="F:cobalt ion binding"/>
    <property type="evidence" value="ECO:0007669"/>
    <property type="project" value="TreeGrafter"/>
</dbReference>
<dbReference type="AlphaFoldDB" id="A0A495IC85"/>
<reference evidence="9 10" key="1">
    <citation type="submission" date="2018-10" db="EMBL/GenBank/DDBJ databases">
        <title>Sequencing the genomes of 1000 actinobacteria strains.</title>
        <authorList>
            <person name="Klenk H.-P."/>
        </authorList>
    </citation>
    <scope>NUCLEOTIDE SEQUENCE [LARGE SCALE GENOMIC DNA]</scope>
    <source>
        <strain evidence="9 10">DSM 17894</strain>
    </source>
</reference>
<dbReference type="InterPro" id="IPR045863">
    <property type="entry name" value="CorA_TM1_TM2"/>
</dbReference>
<evidence type="ECO:0000256" key="1">
    <source>
        <dbReference type="ARBA" id="ARBA00004651"/>
    </source>
</evidence>
<dbReference type="Gene3D" id="3.30.460.20">
    <property type="entry name" value="CorA soluble domain-like"/>
    <property type="match status" value="1"/>
</dbReference>
<evidence type="ECO:0000256" key="3">
    <source>
        <dbReference type="ARBA" id="ARBA00022448"/>
    </source>
</evidence>